<evidence type="ECO:0000256" key="6">
    <source>
        <dbReference type="ARBA" id="ARBA00049091"/>
    </source>
</evidence>
<dbReference type="Pfam" id="PF00578">
    <property type="entry name" value="AhpC-TSA"/>
    <property type="match status" value="1"/>
</dbReference>
<dbReference type="EMBL" id="DF237755">
    <property type="protein sequence ID" value="GAQ91555.1"/>
    <property type="molecule type" value="Genomic_DNA"/>
</dbReference>
<comment type="similarity">
    <text evidence="5">Belongs to the peroxiredoxin family. Prx6 subfamily.</text>
</comment>
<feature type="domain" description="Thioredoxin" evidence="9">
    <location>
        <begin position="3"/>
        <end position="164"/>
    </location>
</feature>
<dbReference type="EC" id="1.11.1.24" evidence="7"/>
<keyword evidence="4 7" id="KW-0676">Redox-active center</keyword>
<dbReference type="InterPro" id="IPR045020">
    <property type="entry name" value="PRX_1cys"/>
</dbReference>
<dbReference type="GO" id="GO:0005829">
    <property type="term" value="C:cytosol"/>
    <property type="evidence" value="ECO:0000318"/>
    <property type="project" value="GO_Central"/>
</dbReference>
<sequence length="200" mass="22004">MGLKLGDTFPDFTADSSQGQIHWHEFIDGSWAILFSHPADFTPVCTTELGAVAKYLPEFEKRGVKLAAISHNDVESHKGWIPDIETYTPGVKVGYPIIADPEKELAVKLGSLDPDEKDAKGLPANARAVWIIGPDKKLKLSILYPATTGRNFEEVLRVLDSLQLTAKHSVATPVNWHHGEKVIIVPSISDEAAKENRTSR</sequence>
<proteinExistence type="inferred from homology"/>
<evidence type="ECO:0000256" key="5">
    <source>
        <dbReference type="ARBA" id="ARBA00025719"/>
    </source>
</evidence>
<dbReference type="InterPro" id="IPR000866">
    <property type="entry name" value="AhpC/TSA"/>
</dbReference>
<dbReference type="GO" id="GO:0004601">
    <property type="term" value="F:peroxidase activity"/>
    <property type="evidence" value="ECO:0000318"/>
    <property type="project" value="GO_Central"/>
</dbReference>
<dbReference type="AlphaFoldDB" id="A0A1Y1IL02"/>
<comment type="function">
    <text evidence="7">Thiol-specific peroxidase that catalyzes the reduction of hydrogen peroxide and organic hydroperoxides to water and alcohols, respectively.</text>
</comment>
<name>A0A1Y1IL02_KLENI</name>
<evidence type="ECO:0000256" key="4">
    <source>
        <dbReference type="ARBA" id="ARBA00023284"/>
    </source>
</evidence>
<dbReference type="InterPro" id="IPR036249">
    <property type="entry name" value="Thioredoxin-like_sf"/>
</dbReference>
<keyword evidence="3 7" id="KW-0560">Oxidoreductase</keyword>
<dbReference type="Gene3D" id="3.30.1020.10">
    <property type="entry name" value="Antioxidant, Horf6, Chain A, domain2"/>
    <property type="match status" value="1"/>
</dbReference>
<dbReference type="InterPro" id="IPR024706">
    <property type="entry name" value="Peroxiredoxin_AhpC-typ"/>
</dbReference>
<dbReference type="PANTHER" id="PTHR43503">
    <property type="entry name" value="MCG48959-RELATED"/>
    <property type="match status" value="1"/>
</dbReference>
<dbReference type="GO" id="GO:0045454">
    <property type="term" value="P:cell redox homeostasis"/>
    <property type="evidence" value="ECO:0000318"/>
    <property type="project" value="GO_Central"/>
</dbReference>
<dbReference type="Gene3D" id="3.40.30.10">
    <property type="entry name" value="Glutaredoxin"/>
    <property type="match status" value="1"/>
</dbReference>
<dbReference type="CDD" id="cd03016">
    <property type="entry name" value="PRX_1cys"/>
    <property type="match status" value="1"/>
</dbReference>
<evidence type="ECO:0000256" key="1">
    <source>
        <dbReference type="ARBA" id="ARBA00022559"/>
    </source>
</evidence>
<dbReference type="PANTHER" id="PTHR43503:SF12">
    <property type="entry name" value="PEROXIREDOXIN"/>
    <property type="match status" value="1"/>
</dbReference>
<dbReference type="InterPro" id="IPR013766">
    <property type="entry name" value="Thioredoxin_domain"/>
</dbReference>
<evidence type="ECO:0000256" key="8">
    <source>
        <dbReference type="PIRSR" id="PIRSR000239-1"/>
    </source>
</evidence>
<dbReference type="GO" id="GO:0140824">
    <property type="term" value="F:thioredoxin-dependent peroxiredoxin activity"/>
    <property type="evidence" value="ECO:0007669"/>
    <property type="project" value="UniProtKB-EC"/>
</dbReference>
<gene>
    <name evidence="10" type="ORF">KFL_008060010</name>
</gene>
<protein>
    <recommendedName>
        <fullName evidence="7">Peroxiredoxin</fullName>
        <ecNumber evidence="7">1.11.1.24</ecNumber>
    </recommendedName>
</protein>
<dbReference type="FunFam" id="3.40.30.10:FF:000011">
    <property type="entry name" value="Peroxiredoxin PRX1"/>
    <property type="match status" value="1"/>
</dbReference>
<evidence type="ECO:0000256" key="7">
    <source>
        <dbReference type="PIRNR" id="PIRNR000239"/>
    </source>
</evidence>
<accession>A0A1Y1IL02</accession>
<evidence type="ECO:0000259" key="9">
    <source>
        <dbReference type="PROSITE" id="PS51352"/>
    </source>
</evidence>
<dbReference type="PROSITE" id="PS51352">
    <property type="entry name" value="THIOREDOXIN_2"/>
    <property type="match status" value="1"/>
</dbReference>
<evidence type="ECO:0000256" key="2">
    <source>
        <dbReference type="ARBA" id="ARBA00022862"/>
    </source>
</evidence>
<dbReference type="OrthoDB" id="2996783at2759"/>
<reference evidence="10 11" key="1">
    <citation type="journal article" date="2014" name="Nat. Commun.">
        <title>Klebsormidium flaccidum genome reveals primary factors for plant terrestrial adaptation.</title>
        <authorList>
            <person name="Hori K."/>
            <person name="Maruyama F."/>
            <person name="Fujisawa T."/>
            <person name="Togashi T."/>
            <person name="Yamamoto N."/>
            <person name="Seo M."/>
            <person name="Sato S."/>
            <person name="Yamada T."/>
            <person name="Mori H."/>
            <person name="Tajima N."/>
            <person name="Moriyama T."/>
            <person name="Ikeuchi M."/>
            <person name="Watanabe M."/>
            <person name="Wada H."/>
            <person name="Kobayashi K."/>
            <person name="Saito M."/>
            <person name="Masuda T."/>
            <person name="Sasaki-Sekimoto Y."/>
            <person name="Mashiguchi K."/>
            <person name="Awai K."/>
            <person name="Shimojima M."/>
            <person name="Masuda S."/>
            <person name="Iwai M."/>
            <person name="Nobusawa T."/>
            <person name="Narise T."/>
            <person name="Kondo S."/>
            <person name="Saito H."/>
            <person name="Sato R."/>
            <person name="Murakawa M."/>
            <person name="Ihara Y."/>
            <person name="Oshima-Yamada Y."/>
            <person name="Ohtaka K."/>
            <person name="Satoh M."/>
            <person name="Sonobe K."/>
            <person name="Ishii M."/>
            <person name="Ohtani R."/>
            <person name="Kanamori-Sato M."/>
            <person name="Honoki R."/>
            <person name="Miyazaki D."/>
            <person name="Mochizuki H."/>
            <person name="Umetsu J."/>
            <person name="Higashi K."/>
            <person name="Shibata D."/>
            <person name="Kamiya Y."/>
            <person name="Sato N."/>
            <person name="Nakamura Y."/>
            <person name="Tabata S."/>
            <person name="Ida S."/>
            <person name="Kurokawa K."/>
            <person name="Ohta H."/>
        </authorList>
    </citation>
    <scope>NUCLEOTIDE SEQUENCE [LARGE SCALE GENOMIC DNA]</scope>
    <source>
        <strain evidence="10 11">NIES-2285</strain>
    </source>
</reference>
<dbReference type="OMA" id="DHVDWVN"/>
<keyword evidence="11" id="KW-1185">Reference proteome</keyword>
<dbReference type="Proteomes" id="UP000054558">
    <property type="component" value="Unassembled WGS sequence"/>
</dbReference>
<evidence type="ECO:0000313" key="10">
    <source>
        <dbReference type="EMBL" id="GAQ91555.1"/>
    </source>
</evidence>
<comment type="catalytic activity">
    <reaction evidence="6 7">
        <text>a hydroperoxide + [thioredoxin]-dithiol = an alcohol + [thioredoxin]-disulfide + H2O</text>
        <dbReference type="Rhea" id="RHEA:62620"/>
        <dbReference type="Rhea" id="RHEA-COMP:10698"/>
        <dbReference type="Rhea" id="RHEA-COMP:10700"/>
        <dbReference type="ChEBI" id="CHEBI:15377"/>
        <dbReference type="ChEBI" id="CHEBI:29950"/>
        <dbReference type="ChEBI" id="CHEBI:30879"/>
        <dbReference type="ChEBI" id="CHEBI:35924"/>
        <dbReference type="ChEBI" id="CHEBI:50058"/>
        <dbReference type="EC" id="1.11.1.24"/>
    </reaction>
</comment>
<dbReference type="PIRSF" id="PIRSF000239">
    <property type="entry name" value="AHPC"/>
    <property type="match status" value="1"/>
</dbReference>
<keyword evidence="1 7" id="KW-0575">Peroxidase</keyword>
<dbReference type="InterPro" id="IPR019479">
    <property type="entry name" value="Peroxiredoxin_C"/>
</dbReference>
<dbReference type="SUPFAM" id="SSF52833">
    <property type="entry name" value="Thioredoxin-like"/>
    <property type="match status" value="1"/>
</dbReference>
<keyword evidence="2 7" id="KW-0049">Antioxidant</keyword>
<evidence type="ECO:0000256" key="3">
    <source>
        <dbReference type="ARBA" id="ARBA00023002"/>
    </source>
</evidence>
<evidence type="ECO:0000313" key="11">
    <source>
        <dbReference type="Proteomes" id="UP000054558"/>
    </source>
</evidence>
<dbReference type="Pfam" id="PF10417">
    <property type="entry name" value="1-cysPrx_C"/>
    <property type="match status" value="1"/>
</dbReference>
<organism evidence="10 11">
    <name type="scientific">Klebsormidium nitens</name>
    <name type="common">Green alga</name>
    <name type="synonym">Ulothrix nitens</name>
    <dbReference type="NCBI Taxonomy" id="105231"/>
    <lineage>
        <taxon>Eukaryota</taxon>
        <taxon>Viridiplantae</taxon>
        <taxon>Streptophyta</taxon>
        <taxon>Klebsormidiophyceae</taxon>
        <taxon>Klebsormidiales</taxon>
        <taxon>Klebsormidiaceae</taxon>
        <taxon>Klebsormidium</taxon>
    </lineage>
</organism>
<feature type="active site" description="Cysteine sulfenic acid (-SOH) intermediate; for peroxidase activity" evidence="8">
    <location>
        <position position="45"/>
    </location>
</feature>
<dbReference type="STRING" id="105231.A0A1Y1IL02"/>